<dbReference type="AlphaFoldDB" id="A0A8K0JR78"/>
<evidence type="ECO:0000313" key="2">
    <source>
        <dbReference type="EMBL" id="KAG7544258.1"/>
    </source>
</evidence>
<accession>A0A8K0JR78</accession>
<dbReference type="Proteomes" id="UP000812966">
    <property type="component" value="Unassembled WGS sequence"/>
</dbReference>
<feature type="signal peptide" evidence="1">
    <location>
        <begin position="1"/>
        <end position="19"/>
    </location>
</feature>
<reference evidence="2" key="1">
    <citation type="submission" date="2020-04" db="EMBL/GenBank/DDBJ databases">
        <title>Analysis of mating type loci in Filobasidium floriforme.</title>
        <authorList>
            <person name="Nowrousian M."/>
        </authorList>
    </citation>
    <scope>NUCLEOTIDE SEQUENCE</scope>
    <source>
        <strain evidence="2">CBS 6242</strain>
    </source>
</reference>
<evidence type="ECO:0000256" key="1">
    <source>
        <dbReference type="SAM" id="SignalP"/>
    </source>
</evidence>
<evidence type="ECO:0008006" key="4">
    <source>
        <dbReference type="Google" id="ProtNLM"/>
    </source>
</evidence>
<sequence length="92" mass="10168">MQTSASISFLAFGVFGCLSFLALDLCRDGSTQALLQALRCISYNLKCSDLFCDQQSAPLGKRPTGRCATSPLRNQHCRRRTTNVKKWHMPAG</sequence>
<keyword evidence="1" id="KW-0732">Signal</keyword>
<protein>
    <recommendedName>
        <fullName evidence="4">Secreted protein</fullName>
    </recommendedName>
</protein>
<keyword evidence="3" id="KW-1185">Reference proteome</keyword>
<comment type="caution">
    <text evidence="2">The sequence shown here is derived from an EMBL/GenBank/DDBJ whole genome shotgun (WGS) entry which is preliminary data.</text>
</comment>
<organism evidence="2 3">
    <name type="scientific">Filobasidium floriforme</name>
    <dbReference type="NCBI Taxonomy" id="5210"/>
    <lineage>
        <taxon>Eukaryota</taxon>
        <taxon>Fungi</taxon>
        <taxon>Dikarya</taxon>
        <taxon>Basidiomycota</taxon>
        <taxon>Agaricomycotina</taxon>
        <taxon>Tremellomycetes</taxon>
        <taxon>Filobasidiales</taxon>
        <taxon>Filobasidiaceae</taxon>
        <taxon>Filobasidium</taxon>
    </lineage>
</organism>
<gene>
    <name evidence="2" type="ORF">FFLO_03371</name>
</gene>
<name>A0A8K0JR78_9TREE</name>
<dbReference type="EMBL" id="JABELV010000061">
    <property type="protein sequence ID" value="KAG7544258.1"/>
    <property type="molecule type" value="Genomic_DNA"/>
</dbReference>
<evidence type="ECO:0000313" key="3">
    <source>
        <dbReference type="Proteomes" id="UP000812966"/>
    </source>
</evidence>
<proteinExistence type="predicted"/>
<feature type="chain" id="PRO_5035469784" description="Secreted protein" evidence="1">
    <location>
        <begin position="20"/>
        <end position="92"/>
    </location>
</feature>